<dbReference type="Gene3D" id="2.60.40.150">
    <property type="entry name" value="C2 domain"/>
    <property type="match status" value="1"/>
</dbReference>
<dbReference type="GO" id="GO:0003676">
    <property type="term" value="F:nucleic acid binding"/>
    <property type="evidence" value="ECO:0007669"/>
    <property type="project" value="InterPro"/>
</dbReference>
<evidence type="ECO:0000313" key="10">
    <source>
        <dbReference type="Proteomes" id="UP000807342"/>
    </source>
</evidence>
<dbReference type="InterPro" id="IPR014756">
    <property type="entry name" value="Ig_E-set"/>
</dbReference>
<dbReference type="CDD" id="cd18020">
    <property type="entry name" value="DEXHc_ASCC3_1"/>
    <property type="match status" value="1"/>
</dbReference>
<keyword evidence="2" id="KW-0378">Hydrolase</keyword>
<dbReference type="PROSITE" id="PS51194">
    <property type="entry name" value="HELICASE_CTER"/>
    <property type="match status" value="1"/>
</dbReference>
<dbReference type="EMBL" id="MU151082">
    <property type="protein sequence ID" value="KAF9451641.1"/>
    <property type="molecule type" value="Genomic_DNA"/>
</dbReference>
<dbReference type="OrthoDB" id="5575at2759"/>
<dbReference type="SMART" id="SM00487">
    <property type="entry name" value="DEXDc"/>
    <property type="match status" value="1"/>
</dbReference>
<dbReference type="InterPro" id="IPR057842">
    <property type="entry name" value="WH_MER3"/>
</dbReference>
<feature type="domain" description="Helicase ATP-binding" evidence="7">
    <location>
        <begin position="172"/>
        <end position="362"/>
    </location>
</feature>
<dbReference type="SUPFAM" id="SSF81296">
    <property type="entry name" value="E set domains"/>
    <property type="match status" value="1"/>
</dbReference>
<dbReference type="FunFam" id="1.10.3380.10:FF:000001">
    <property type="entry name" value="U5 small nuclear ribonucleoprotein helicase"/>
    <property type="match status" value="1"/>
</dbReference>
<evidence type="ECO:0000256" key="3">
    <source>
        <dbReference type="ARBA" id="ARBA00022806"/>
    </source>
</evidence>
<gene>
    <name evidence="9" type="ORF">P691DRAFT_836733</name>
</gene>
<feature type="region of interest" description="Disordered" evidence="5">
    <location>
        <begin position="33"/>
        <end position="56"/>
    </location>
</feature>
<keyword evidence="4" id="KW-0067">ATP-binding</keyword>
<keyword evidence="3" id="KW-0347">Helicase</keyword>
<feature type="compositionally biased region" description="Polar residues" evidence="5">
    <location>
        <begin position="38"/>
        <end position="56"/>
    </location>
</feature>
<dbReference type="FunFam" id="3.40.50.300:FF:000102">
    <property type="entry name" value="RNA helicase, activating signal cointegrator 1"/>
    <property type="match status" value="1"/>
</dbReference>
<sequence length="1495" mass="166595">MAELVGFEDLDLAMELLEKREVARQAITRYLSQHHPESTANGASPLTDPDANSTDISPEAARRRMERAFQQSAKKPLFSGVAHDAPEILPHVYSSTLLQNSILSPAGQKYLLPLGTERKYYEEYEEVIVPPAKPVPPKSTERLIPVSDLDLLAKGCFPGYTSLNRIQSIVYPTAYGTNENMLICAPTGAGKTDVAMLTILRVIEQHRSRVSGAELATTIHRNAFKIIYVAPMKALAAEIVRKLGKRLRWLSIEVRELTGDMQMTKAEIAATQIIVTTPEKWDVVTRKPTGEGELASSLKLLIIDEVHLLNDERGAVIETIVARTLRQVESSQSVIRIVGLSATLPNFIDVAEFLSVSKYKGLFYFDSSFRPIPLEQHFLGIRGKPGSVKSRKNLDHVTYEKVSELVAQGHQVMVFVHARKETVKAAIDLKETSVAEGTIDNFSCQEHPQWELFRREISQSRNKEMKLLFDYGFGIHHAGMLRSDRNLMEKLFEARAIKVLCCTATLAWGVNLPAHAVIIKGTQIYDSSKGSFVDLSVLDVLQVFGRAGRPGLETSGEGYICTTDDKLAHYLESVTSQNPIESQFGKGLNDALNAEISLGTVANIRDAVQWLGYTYLYVRMRKNPFIYGIPRDALLDDPSLGGRRHELIKIAVGKLMEVKMVVKDHKTESYSITELGRIAAKYYLRYTSMEIFNKQFRPRMSEADVFAMLSMSTEFDQIQLRESETKELEQLMERAPCDVKGGVDTTQGKVNILLQAYISREIIEDFALVSDMAYVAQNGGRIIRALLEIALSRKWASVTMVLMGVSKAIEKRLWPYEHPLRQFELRADTLYRIQQWADEWTVQELLTLDAASLGELVHLNEPQGQAILKAAKQFPSLHVDYKLRPLGFDVLSISVHLARSFTWNPRLHGTVEPFWVWVEDHEGLTILQLAHLIIRPTTESTELEFIITIPNGTPPPFVTIRTVSDRWIGAEDEVQISLESLIMPGSSQNHTPLLPLPLLSPSGVGGPVLGASLSQTIPAFNAIQTQVYWTLVNTCYHSLLCAPGGSGKSTMAKVLSLMATQTNPNFWTMIITHHQSGAHELYADMQPLCSVMDIPLELALSTRALSRPRGKLMRIVPANNLLSSLAGFDSYRSVTGLGLVICDDLEQLDSTYELAISLLRHATQSHPTRYVGFSSSLGDPGDLADWLNVHPAALNSFRPRDRDQVLNFNIQTFTIPHSASLFKTMAKPAHTAIETALPGESAIVFVSSRGMCRSIALNLLTQCMLEMESTRGYLPDSVSNNYIEDICTRLQDISLVDFVSKGIGFFHGGIKKQDRLLMLGLFAEGAIRVLIVPHDSAMSLPVRAAVVVVMSTQYVNVAEASSLSSDRARQVQDYSLPKIVRMQSRAVRQTGTGHFFLFCQAEAKDTLTRFLHDGLPLESELLESPVLVNWMKAQKGDWRQKEQDLMDVLSFSFLSRRAVTNPSYYDCSSKDWSENLSRIVDGLVEEVSQGNGGDS</sequence>
<dbReference type="SUPFAM" id="SSF46785">
    <property type="entry name" value="Winged helix' DNA-binding domain"/>
    <property type="match status" value="1"/>
</dbReference>
<dbReference type="InterPro" id="IPR035892">
    <property type="entry name" value="C2_domain_sf"/>
</dbReference>
<keyword evidence="1" id="KW-0547">Nucleotide-binding</keyword>
<evidence type="ECO:0000259" key="8">
    <source>
        <dbReference type="PROSITE" id="PS51194"/>
    </source>
</evidence>
<dbReference type="SMART" id="SM00490">
    <property type="entry name" value="HELICc"/>
    <property type="match status" value="1"/>
</dbReference>
<dbReference type="InterPro" id="IPR007110">
    <property type="entry name" value="Ig-like_dom"/>
</dbReference>
<protein>
    <submittedName>
        <fullName evidence="9">Sec63-domain-containing protein</fullName>
    </submittedName>
</protein>
<dbReference type="CDD" id="cd18795">
    <property type="entry name" value="SF2_C_Ski2"/>
    <property type="match status" value="1"/>
</dbReference>
<dbReference type="InterPro" id="IPR004179">
    <property type="entry name" value="Sec63-dom"/>
</dbReference>
<dbReference type="PANTHER" id="PTHR47961:SF13">
    <property type="entry name" value="ACTIVATING SIGNAL COINTEGRATOR 1 COMPLEX SUBUNIT 3"/>
    <property type="match status" value="1"/>
</dbReference>
<dbReference type="InterPro" id="IPR036388">
    <property type="entry name" value="WH-like_DNA-bd_sf"/>
</dbReference>
<organism evidence="9 10">
    <name type="scientific">Macrolepiota fuliginosa MF-IS2</name>
    <dbReference type="NCBI Taxonomy" id="1400762"/>
    <lineage>
        <taxon>Eukaryota</taxon>
        <taxon>Fungi</taxon>
        <taxon>Dikarya</taxon>
        <taxon>Basidiomycota</taxon>
        <taxon>Agaricomycotina</taxon>
        <taxon>Agaricomycetes</taxon>
        <taxon>Agaricomycetidae</taxon>
        <taxon>Agaricales</taxon>
        <taxon>Agaricineae</taxon>
        <taxon>Agaricaceae</taxon>
        <taxon>Macrolepiota</taxon>
    </lineage>
</organism>
<dbReference type="InterPro" id="IPR036390">
    <property type="entry name" value="WH_DNA-bd_sf"/>
</dbReference>
<dbReference type="PROSITE" id="PS50835">
    <property type="entry name" value="IG_LIKE"/>
    <property type="match status" value="1"/>
</dbReference>
<evidence type="ECO:0000256" key="4">
    <source>
        <dbReference type="ARBA" id="ARBA00022840"/>
    </source>
</evidence>
<dbReference type="Pfam" id="PF00271">
    <property type="entry name" value="Helicase_C"/>
    <property type="match status" value="1"/>
</dbReference>
<evidence type="ECO:0000256" key="5">
    <source>
        <dbReference type="SAM" id="MobiDB-lite"/>
    </source>
</evidence>
<dbReference type="GO" id="GO:0016787">
    <property type="term" value="F:hydrolase activity"/>
    <property type="evidence" value="ECO:0007669"/>
    <property type="project" value="UniProtKB-KW"/>
</dbReference>
<evidence type="ECO:0000256" key="2">
    <source>
        <dbReference type="ARBA" id="ARBA00022801"/>
    </source>
</evidence>
<evidence type="ECO:0000256" key="1">
    <source>
        <dbReference type="ARBA" id="ARBA00022741"/>
    </source>
</evidence>
<dbReference type="InterPro" id="IPR001650">
    <property type="entry name" value="Helicase_C-like"/>
</dbReference>
<dbReference type="InterPro" id="IPR027417">
    <property type="entry name" value="P-loop_NTPase"/>
</dbReference>
<dbReference type="InterPro" id="IPR011545">
    <property type="entry name" value="DEAD/DEAH_box_helicase_dom"/>
</dbReference>
<dbReference type="GO" id="GO:0005634">
    <property type="term" value="C:nucleus"/>
    <property type="evidence" value="ECO:0007669"/>
    <property type="project" value="TreeGrafter"/>
</dbReference>
<dbReference type="Gene3D" id="1.10.10.10">
    <property type="entry name" value="Winged helix-like DNA-binding domain superfamily/Winged helix DNA-binding domain"/>
    <property type="match status" value="1"/>
</dbReference>
<dbReference type="Proteomes" id="UP000807342">
    <property type="component" value="Unassembled WGS sequence"/>
</dbReference>
<dbReference type="Pfam" id="PF02889">
    <property type="entry name" value="Sec63"/>
    <property type="match status" value="1"/>
</dbReference>
<dbReference type="FunFam" id="3.40.50.300:FF:000062">
    <property type="entry name" value="U5 small nuclear ribonucleoprotein helicase"/>
    <property type="match status" value="1"/>
</dbReference>
<evidence type="ECO:0000313" key="9">
    <source>
        <dbReference type="EMBL" id="KAF9451641.1"/>
    </source>
</evidence>
<feature type="domain" description="Ig-like" evidence="6">
    <location>
        <begin position="1377"/>
        <end position="1477"/>
    </location>
</feature>
<accession>A0A9P6C4C5</accession>
<proteinExistence type="predicted"/>
<dbReference type="PROSITE" id="PS51192">
    <property type="entry name" value="HELICASE_ATP_BIND_1"/>
    <property type="match status" value="1"/>
</dbReference>
<evidence type="ECO:0000259" key="6">
    <source>
        <dbReference type="PROSITE" id="PS50835"/>
    </source>
</evidence>
<dbReference type="GO" id="GO:0004386">
    <property type="term" value="F:helicase activity"/>
    <property type="evidence" value="ECO:0007669"/>
    <property type="project" value="UniProtKB-KW"/>
</dbReference>
<name>A0A9P6C4C5_9AGAR</name>
<keyword evidence="10" id="KW-1185">Reference proteome</keyword>
<dbReference type="PANTHER" id="PTHR47961">
    <property type="entry name" value="DNA POLYMERASE THETA, PUTATIVE (AFU_ORTHOLOGUE AFUA_1G05260)-RELATED"/>
    <property type="match status" value="1"/>
</dbReference>
<feature type="domain" description="Helicase C-terminal" evidence="8">
    <location>
        <begin position="393"/>
        <end position="596"/>
    </location>
</feature>
<comment type="caution">
    <text evidence="9">The sequence shown here is derived from an EMBL/GenBank/DDBJ whole genome shotgun (WGS) entry which is preliminary data.</text>
</comment>
<dbReference type="Gene3D" id="3.40.50.300">
    <property type="entry name" value="P-loop containing nucleotide triphosphate hydrolases"/>
    <property type="match status" value="4"/>
</dbReference>
<dbReference type="SUPFAM" id="SSF52540">
    <property type="entry name" value="P-loop containing nucleoside triphosphate hydrolases"/>
    <property type="match status" value="4"/>
</dbReference>
<dbReference type="SUPFAM" id="SSF158702">
    <property type="entry name" value="Sec63 N-terminal domain-like"/>
    <property type="match status" value="1"/>
</dbReference>
<dbReference type="GO" id="GO:0005524">
    <property type="term" value="F:ATP binding"/>
    <property type="evidence" value="ECO:0007669"/>
    <property type="project" value="UniProtKB-KW"/>
</dbReference>
<dbReference type="InterPro" id="IPR014001">
    <property type="entry name" value="Helicase_ATP-bd"/>
</dbReference>
<dbReference type="Pfam" id="PF23445">
    <property type="entry name" value="WHD_SNRNP200"/>
    <property type="match status" value="1"/>
</dbReference>
<evidence type="ECO:0000259" key="7">
    <source>
        <dbReference type="PROSITE" id="PS51192"/>
    </source>
</evidence>
<dbReference type="Pfam" id="PF00270">
    <property type="entry name" value="DEAD"/>
    <property type="match status" value="1"/>
</dbReference>
<dbReference type="SMART" id="SM00973">
    <property type="entry name" value="Sec63"/>
    <property type="match status" value="1"/>
</dbReference>
<reference evidence="9" key="1">
    <citation type="submission" date="2020-11" db="EMBL/GenBank/DDBJ databases">
        <authorList>
            <consortium name="DOE Joint Genome Institute"/>
            <person name="Ahrendt S."/>
            <person name="Riley R."/>
            <person name="Andreopoulos W."/>
            <person name="Labutti K."/>
            <person name="Pangilinan J."/>
            <person name="Ruiz-Duenas F.J."/>
            <person name="Barrasa J.M."/>
            <person name="Sanchez-Garcia M."/>
            <person name="Camarero S."/>
            <person name="Miyauchi S."/>
            <person name="Serrano A."/>
            <person name="Linde D."/>
            <person name="Babiker R."/>
            <person name="Drula E."/>
            <person name="Ayuso-Fernandez I."/>
            <person name="Pacheco R."/>
            <person name="Padilla G."/>
            <person name="Ferreira P."/>
            <person name="Barriuso J."/>
            <person name="Kellner H."/>
            <person name="Castanera R."/>
            <person name="Alfaro M."/>
            <person name="Ramirez L."/>
            <person name="Pisabarro A.G."/>
            <person name="Kuo A."/>
            <person name="Tritt A."/>
            <person name="Lipzen A."/>
            <person name="He G."/>
            <person name="Yan M."/>
            <person name="Ng V."/>
            <person name="Cullen D."/>
            <person name="Martin F."/>
            <person name="Rosso M.-N."/>
            <person name="Henrissat B."/>
            <person name="Hibbett D."/>
            <person name="Martinez A.T."/>
            <person name="Grigoriev I.V."/>
        </authorList>
    </citation>
    <scope>NUCLEOTIDE SEQUENCE</scope>
    <source>
        <strain evidence="9">MF-IS2</strain>
    </source>
</reference>
<dbReference type="InterPro" id="IPR050474">
    <property type="entry name" value="Hel308_SKI2-like"/>
</dbReference>
<dbReference type="Gene3D" id="1.10.3380.10">
    <property type="entry name" value="Sec63 N-terminal domain-like domain"/>
    <property type="match status" value="1"/>
</dbReference>
<dbReference type="FunFam" id="1.10.10.10:FF:000024">
    <property type="entry name" value="U5 small nuclear ribonucleoprotein helicase"/>
    <property type="match status" value="1"/>
</dbReference>